<sequence>MGWQQRTTLRSICSRTLRHTSAHGVPNIIHSQNRWRSCCWAAFVLLVLGCMLWQCSQLTATYLQYPTQEKVTLVNSARLPFPAITFCNLNRARMSQLNGSRYKALYDQLSLMSDHEWENHLLSNTKERNFAFALSQLSTQEQMALGHRLEDMLISCVFHDMSCNESFFTPFLNHKLGNCYTFNGPRNQSAKREPEVLNATKAGFSYGLTMELFIEQEEYVSSLSTAAGLRVVLHGQGKMPFPEDEGVNVPPGQESDIGVVKVHVKRLQEPYSSSCSSGQDIRNYYADVYGTDYSREACKKSCAQAKMIRNCGCRMWEFPAPPGLDVPLCNISEPSVNNCVEMYEYKLSHDQLKCHCPLQCDEEIFELTLSSSQWPSNTYLNSFSKRLESRRGYQDMQTIRDNVVKVVVYYQQLNYELIEEVPSMQLVDLFSSIGGLVGLWIGVSVCTVAEFLELILNILTFVIVCIPKREEESPENPYTMSNPHPEPFSPGLSTDQRFLWDSVDDISSLLSNNVEIDQTLHNPYRSCETVCDSIYNV</sequence>
<dbReference type="GO" id="GO:0005886">
    <property type="term" value="C:plasma membrane"/>
    <property type="evidence" value="ECO:0007669"/>
    <property type="project" value="TreeGrafter"/>
</dbReference>
<dbReference type="PRINTS" id="PR01078">
    <property type="entry name" value="AMINACHANNEL"/>
</dbReference>
<dbReference type="PANTHER" id="PTHR11690">
    <property type="entry name" value="AMILORIDE-SENSITIVE SODIUM CHANNEL-RELATED"/>
    <property type="match status" value="1"/>
</dbReference>
<evidence type="ECO:0000313" key="12">
    <source>
        <dbReference type="EMBL" id="KAG8578891.1"/>
    </source>
</evidence>
<organism evidence="12 13">
    <name type="scientific">Engystomops pustulosus</name>
    <name type="common">Tungara frog</name>
    <name type="synonym">Physalaemus pustulosus</name>
    <dbReference type="NCBI Taxonomy" id="76066"/>
    <lineage>
        <taxon>Eukaryota</taxon>
        <taxon>Metazoa</taxon>
        <taxon>Chordata</taxon>
        <taxon>Craniata</taxon>
        <taxon>Vertebrata</taxon>
        <taxon>Euteleostomi</taxon>
        <taxon>Amphibia</taxon>
        <taxon>Batrachia</taxon>
        <taxon>Anura</taxon>
        <taxon>Neobatrachia</taxon>
        <taxon>Hyloidea</taxon>
        <taxon>Leptodactylidae</taxon>
        <taxon>Leiuperinae</taxon>
        <taxon>Engystomops</taxon>
    </lineage>
</organism>
<evidence type="ECO:0000256" key="1">
    <source>
        <dbReference type="ARBA" id="ARBA00004141"/>
    </source>
</evidence>
<keyword evidence="6" id="KW-0915">Sodium</keyword>
<dbReference type="Gene3D" id="1.10.287.770">
    <property type="entry name" value="YojJ-like"/>
    <property type="match status" value="1"/>
</dbReference>
<comment type="similarity">
    <text evidence="11">Belongs to the amiloride-sensitive sodium channel (TC 1.A.6) family.</text>
</comment>
<evidence type="ECO:0000256" key="11">
    <source>
        <dbReference type="RuleBase" id="RU000679"/>
    </source>
</evidence>
<evidence type="ECO:0000256" key="7">
    <source>
        <dbReference type="ARBA" id="ARBA00023065"/>
    </source>
</evidence>
<dbReference type="InterPro" id="IPR020903">
    <property type="entry name" value="ENaC_CS"/>
</dbReference>
<reference evidence="12" key="1">
    <citation type="thesis" date="2020" institute="ProQuest LLC" country="789 East Eisenhower Parkway, Ann Arbor, MI, USA">
        <title>Comparative Genomics and Chromosome Evolution.</title>
        <authorList>
            <person name="Mudd A.B."/>
        </authorList>
    </citation>
    <scope>NUCLEOTIDE SEQUENCE</scope>
    <source>
        <strain evidence="12">237g6f4</strain>
        <tissue evidence="12">Blood</tissue>
    </source>
</reference>
<comment type="caution">
    <text evidence="12">The sequence shown here is derived from an EMBL/GenBank/DDBJ whole genome shotgun (WGS) entry which is preliminary data.</text>
</comment>
<dbReference type="PANTHER" id="PTHR11690:SF298">
    <property type="entry name" value="AMILORIDE-SENSITIVE SODIUM CHANNEL SUBUNIT BETA-LIKE"/>
    <property type="match status" value="1"/>
</dbReference>
<evidence type="ECO:0000256" key="9">
    <source>
        <dbReference type="ARBA" id="ARBA00023201"/>
    </source>
</evidence>
<dbReference type="Proteomes" id="UP000824782">
    <property type="component" value="Unassembled WGS sequence"/>
</dbReference>
<evidence type="ECO:0000256" key="6">
    <source>
        <dbReference type="ARBA" id="ARBA00023053"/>
    </source>
</evidence>
<dbReference type="Gene3D" id="2.60.470.10">
    <property type="entry name" value="Acid-sensing ion channels like domains"/>
    <property type="match status" value="1"/>
</dbReference>
<keyword evidence="9 11" id="KW-0739">Sodium transport</keyword>
<keyword evidence="4 11" id="KW-0812">Transmembrane</keyword>
<accession>A0AAV7C1R5</accession>
<dbReference type="PROSITE" id="PS01206">
    <property type="entry name" value="ASC"/>
    <property type="match status" value="1"/>
</dbReference>
<keyword evidence="5" id="KW-1133">Transmembrane helix</keyword>
<keyword evidence="13" id="KW-1185">Reference proteome</keyword>
<evidence type="ECO:0000313" key="13">
    <source>
        <dbReference type="Proteomes" id="UP000824782"/>
    </source>
</evidence>
<evidence type="ECO:0000256" key="3">
    <source>
        <dbReference type="ARBA" id="ARBA00022461"/>
    </source>
</evidence>
<dbReference type="InterPro" id="IPR001873">
    <property type="entry name" value="ENaC"/>
</dbReference>
<name>A0AAV7C1R5_ENGPU</name>
<keyword evidence="2 11" id="KW-0813">Transport</keyword>
<evidence type="ECO:0000256" key="5">
    <source>
        <dbReference type="ARBA" id="ARBA00022989"/>
    </source>
</evidence>
<evidence type="ECO:0000256" key="10">
    <source>
        <dbReference type="ARBA" id="ARBA00023303"/>
    </source>
</evidence>
<evidence type="ECO:0000256" key="8">
    <source>
        <dbReference type="ARBA" id="ARBA00023136"/>
    </source>
</evidence>
<dbReference type="AlphaFoldDB" id="A0AAV7C1R5"/>
<evidence type="ECO:0000256" key="2">
    <source>
        <dbReference type="ARBA" id="ARBA00022448"/>
    </source>
</evidence>
<keyword evidence="10 11" id="KW-0407">Ion channel</keyword>
<evidence type="ECO:0000256" key="4">
    <source>
        <dbReference type="ARBA" id="ARBA00022692"/>
    </source>
</evidence>
<dbReference type="GO" id="GO:0015280">
    <property type="term" value="F:ligand-gated sodium channel activity"/>
    <property type="evidence" value="ECO:0007669"/>
    <property type="project" value="TreeGrafter"/>
</dbReference>
<gene>
    <name evidence="12" type="ORF">GDO81_010655</name>
</gene>
<keyword evidence="3 11" id="KW-0894">Sodium channel</keyword>
<dbReference type="EMBL" id="WNYA01000004">
    <property type="protein sequence ID" value="KAG8578891.1"/>
    <property type="molecule type" value="Genomic_DNA"/>
</dbReference>
<proteinExistence type="inferred from homology"/>
<protein>
    <submittedName>
        <fullName evidence="12">Uncharacterized protein</fullName>
    </submittedName>
</protein>
<comment type="subcellular location">
    <subcellularLocation>
        <location evidence="1">Membrane</location>
        <topology evidence="1">Multi-pass membrane protein</topology>
    </subcellularLocation>
</comment>
<keyword evidence="7 11" id="KW-0406">Ion transport</keyword>
<keyword evidence="8" id="KW-0472">Membrane</keyword>
<dbReference type="Pfam" id="PF00858">
    <property type="entry name" value="ASC"/>
    <property type="match status" value="1"/>
</dbReference>